<dbReference type="SUPFAM" id="SSF48498">
    <property type="entry name" value="Tetracyclin repressor-like, C-terminal domain"/>
    <property type="match status" value="1"/>
</dbReference>
<feature type="DNA-binding region" description="H-T-H motif" evidence="2">
    <location>
        <begin position="48"/>
        <end position="67"/>
    </location>
</feature>
<dbReference type="Pfam" id="PF17926">
    <property type="entry name" value="TetR_C_21"/>
    <property type="match status" value="1"/>
</dbReference>
<feature type="domain" description="HTH tetR-type" evidence="4">
    <location>
        <begin position="25"/>
        <end position="85"/>
    </location>
</feature>
<dbReference type="GO" id="GO:0006355">
    <property type="term" value="P:regulation of DNA-templated transcription"/>
    <property type="evidence" value="ECO:0007669"/>
    <property type="project" value="UniProtKB-ARBA"/>
</dbReference>
<name>A0A317NKQ7_9NOCA</name>
<evidence type="ECO:0000256" key="2">
    <source>
        <dbReference type="PROSITE-ProRule" id="PRU00335"/>
    </source>
</evidence>
<dbReference type="PRINTS" id="PR00455">
    <property type="entry name" value="HTHTETR"/>
</dbReference>
<accession>A0A317NKQ7</accession>
<dbReference type="PANTHER" id="PTHR30328:SF54">
    <property type="entry name" value="HTH-TYPE TRANSCRIPTIONAL REPRESSOR SCO4008"/>
    <property type="match status" value="1"/>
</dbReference>
<keyword evidence="1 2" id="KW-0238">DNA-binding</keyword>
<dbReference type="GO" id="GO:0003677">
    <property type="term" value="F:DNA binding"/>
    <property type="evidence" value="ECO:0007669"/>
    <property type="project" value="UniProtKB-UniRule"/>
</dbReference>
<evidence type="ECO:0000313" key="6">
    <source>
        <dbReference type="Proteomes" id="UP000246410"/>
    </source>
</evidence>
<comment type="caution">
    <text evidence="5">The sequence shown here is derived from an EMBL/GenBank/DDBJ whole genome shotgun (WGS) entry which is preliminary data.</text>
</comment>
<dbReference type="Pfam" id="PF00440">
    <property type="entry name" value="TetR_N"/>
    <property type="match status" value="1"/>
</dbReference>
<evidence type="ECO:0000256" key="1">
    <source>
        <dbReference type="ARBA" id="ARBA00023125"/>
    </source>
</evidence>
<gene>
    <name evidence="5" type="ORF">DFR69_10493</name>
</gene>
<dbReference type="PANTHER" id="PTHR30328">
    <property type="entry name" value="TRANSCRIPTIONAL REPRESSOR"/>
    <property type="match status" value="1"/>
</dbReference>
<dbReference type="InterPro" id="IPR001647">
    <property type="entry name" value="HTH_TetR"/>
</dbReference>
<feature type="region of interest" description="Disordered" evidence="3">
    <location>
        <begin position="1"/>
        <end position="22"/>
    </location>
</feature>
<reference evidence="5 6" key="1">
    <citation type="submission" date="2018-05" db="EMBL/GenBank/DDBJ databases">
        <title>Genomic Encyclopedia of Type Strains, Phase IV (KMG-IV): sequencing the most valuable type-strain genomes for metagenomic binning, comparative biology and taxonomic classification.</title>
        <authorList>
            <person name="Goeker M."/>
        </authorList>
    </citation>
    <scope>NUCLEOTIDE SEQUENCE [LARGE SCALE GENOMIC DNA]</scope>
    <source>
        <strain evidence="5 6">DSM 44717</strain>
    </source>
</reference>
<dbReference type="SUPFAM" id="SSF46689">
    <property type="entry name" value="Homeodomain-like"/>
    <property type="match status" value="1"/>
</dbReference>
<dbReference type="InterPro" id="IPR009057">
    <property type="entry name" value="Homeodomain-like_sf"/>
</dbReference>
<dbReference type="Proteomes" id="UP000246410">
    <property type="component" value="Unassembled WGS sequence"/>
</dbReference>
<dbReference type="Gene3D" id="1.10.357.10">
    <property type="entry name" value="Tetracycline Repressor, domain 2"/>
    <property type="match status" value="1"/>
</dbReference>
<evidence type="ECO:0000256" key="3">
    <source>
        <dbReference type="SAM" id="MobiDB-lite"/>
    </source>
</evidence>
<keyword evidence="6" id="KW-1185">Reference proteome</keyword>
<dbReference type="PROSITE" id="PS50977">
    <property type="entry name" value="HTH_TETR_2"/>
    <property type="match status" value="1"/>
</dbReference>
<dbReference type="InterPro" id="IPR041467">
    <property type="entry name" value="Sco4008_C"/>
</dbReference>
<dbReference type="InterPro" id="IPR036271">
    <property type="entry name" value="Tet_transcr_reg_TetR-rel_C_sf"/>
</dbReference>
<sequence length="203" mass="22241">MTERRDANPKPPERRNYDGRMSRADATKARILQAATEEFAAYGIAGARVDRIAKAAAANKNLIYVYFCSKDQLFDAVFEAHVTHGLDSVPFTPDDLPEYAGQLFDYSRQHPEVTRLATWHRLERGGQESAALSSPRAAKLEALAAVQKANNMGAAFSPTALLTLVLSIALAWDPDNAADTPAATTESAEDRRRAVVEAVRRLL</sequence>
<organism evidence="5 6">
    <name type="scientific">Nocardia neocaledoniensis</name>
    <dbReference type="NCBI Taxonomy" id="236511"/>
    <lineage>
        <taxon>Bacteria</taxon>
        <taxon>Bacillati</taxon>
        <taxon>Actinomycetota</taxon>
        <taxon>Actinomycetes</taxon>
        <taxon>Mycobacteriales</taxon>
        <taxon>Nocardiaceae</taxon>
        <taxon>Nocardia</taxon>
    </lineage>
</organism>
<dbReference type="InterPro" id="IPR050109">
    <property type="entry name" value="HTH-type_TetR-like_transc_reg"/>
</dbReference>
<evidence type="ECO:0000259" key="4">
    <source>
        <dbReference type="PROSITE" id="PS50977"/>
    </source>
</evidence>
<evidence type="ECO:0000313" key="5">
    <source>
        <dbReference type="EMBL" id="PWV75991.1"/>
    </source>
</evidence>
<proteinExistence type="predicted"/>
<protein>
    <submittedName>
        <fullName evidence="5">TetR family transcriptional regulator</fullName>
    </submittedName>
</protein>
<dbReference type="EMBL" id="QGTL01000004">
    <property type="protein sequence ID" value="PWV75991.1"/>
    <property type="molecule type" value="Genomic_DNA"/>
</dbReference>
<dbReference type="AlphaFoldDB" id="A0A317NKQ7"/>